<keyword evidence="6" id="KW-1185">Reference proteome</keyword>
<dbReference type="PANTHER" id="PTHR43464">
    <property type="entry name" value="METHYLTRANSFERASE"/>
    <property type="match status" value="1"/>
</dbReference>
<dbReference type="GO" id="GO:0008757">
    <property type="term" value="F:S-adenosylmethionine-dependent methyltransferase activity"/>
    <property type="evidence" value="ECO:0007669"/>
    <property type="project" value="InterPro"/>
</dbReference>
<evidence type="ECO:0000256" key="3">
    <source>
        <dbReference type="ARBA" id="ARBA00022691"/>
    </source>
</evidence>
<dbReference type="Pfam" id="PF08241">
    <property type="entry name" value="Methyltransf_11"/>
    <property type="match status" value="1"/>
</dbReference>
<dbReference type="CDD" id="cd02440">
    <property type="entry name" value="AdoMet_MTases"/>
    <property type="match status" value="1"/>
</dbReference>
<dbReference type="AlphaFoldDB" id="A0A517P9S2"/>
<name>A0A517P9S2_9PLAN</name>
<evidence type="ECO:0000256" key="1">
    <source>
        <dbReference type="ARBA" id="ARBA00022603"/>
    </source>
</evidence>
<dbReference type="EMBL" id="CP036265">
    <property type="protein sequence ID" value="QDT16105.1"/>
    <property type="molecule type" value="Genomic_DNA"/>
</dbReference>
<proteinExistence type="predicted"/>
<dbReference type="Gene3D" id="3.40.50.150">
    <property type="entry name" value="Vaccinia Virus protein VP39"/>
    <property type="match status" value="1"/>
</dbReference>
<evidence type="ECO:0000313" key="5">
    <source>
        <dbReference type="EMBL" id="QDT16105.1"/>
    </source>
</evidence>
<keyword evidence="1" id="KW-0489">Methyltransferase</keyword>
<evidence type="ECO:0000259" key="4">
    <source>
        <dbReference type="Pfam" id="PF08241"/>
    </source>
</evidence>
<sequence length="258" mass="26713">MSSAALRLAAAEASDGLLRCPPAEVKGAGPGNLAGVVWRQWRTERALAARGVAFRSTDPAAVEAAYAAMSAEEFDAVNGRQAWANWRTIPASLDMLLPDTPLKAVDLGCGTGGSTAVLAYCLPDGSEVTGVEFAAPLAAVAGGREYPNRAGRCTVRFAVGSVCSPLTDADGRPFADGAVDLVNSSGVIGHHLTGGDLAACLDETARVLRPGGVAALDPGPRLSAGRLTELTTARGLRRVRRTRSNPFDRCGQVVFVRT</sequence>
<dbReference type="OrthoDB" id="9774345at2"/>
<dbReference type="KEGG" id="acaf:CA12_22030"/>
<dbReference type="RefSeq" id="WP_145358980.1">
    <property type="nucleotide sequence ID" value="NZ_CP036265.1"/>
</dbReference>
<dbReference type="PANTHER" id="PTHR43464:SF19">
    <property type="entry name" value="UBIQUINONE BIOSYNTHESIS O-METHYLTRANSFERASE, MITOCHONDRIAL"/>
    <property type="match status" value="1"/>
</dbReference>
<keyword evidence="2" id="KW-0808">Transferase</keyword>
<gene>
    <name evidence="5" type="ORF">CA12_22030</name>
</gene>
<dbReference type="GO" id="GO:0032259">
    <property type="term" value="P:methylation"/>
    <property type="evidence" value="ECO:0007669"/>
    <property type="project" value="UniProtKB-KW"/>
</dbReference>
<evidence type="ECO:0000256" key="2">
    <source>
        <dbReference type="ARBA" id="ARBA00022679"/>
    </source>
</evidence>
<evidence type="ECO:0000313" key="6">
    <source>
        <dbReference type="Proteomes" id="UP000318741"/>
    </source>
</evidence>
<dbReference type="SUPFAM" id="SSF53335">
    <property type="entry name" value="S-adenosyl-L-methionine-dependent methyltransferases"/>
    <property type="match status" value="1"/>
</dbReference>
<protein>
    <recommendedName>
        <fullName evidence="4">Methyltransferase type 11 domain-containing protein</fullName>
    </recommendedName>
</protein>
<keyword evidence="3" id="KW-0949">S-adenosyl-L-methionine</keyword>
<reference evidence="5 6" key="1">
    <citation type="submission" date="2019-02" db="EMBL/GenBank/DDBJ databases">
        <title>Deep-cultivation of Planctomycetes and their phenomic and genomic characterization uncovers novel biology.</title>
        <authorList>
            <person name="Wiegand S."/>
            <person name="Jogler M."/>
            <person name="Boedeker C."/>
            <person name="Pinto D."/>
            <person name="Vollmers J."/>
            <person name="Rivas-Marin E."/>
            <person name="Kohn T."/>
            <person name="Peeters S.H."/>
            <person name="Heuer A."/>
            <person name="Rast P."/>
            <person name="Oberbeckmann S."/>
            <person name="Bunk B."/>
            <person name="Jeske O."/>
            <person name="Meyerdierks A."/>
            <person name="Storesund J.E."/>
            <person name="Kallscheuer N."/>
            <person name="Luecker S."/>
            <person name="Lage O.M."/>
            <person name="Pohl T."/>
            <person name="Merkel B.J."/>
            <person name="Hornburger P."/>
            <person name="Mueller R.-W."/>
            <person name="Bruemmer F."/>
            <person name="Labrenz M."/>
            <person name="Spormann A.M."/>
            <person name="Op den Camp H."/>
            <person name="Overmann J."/>
            <person name="Amann R."/>
            <person name="Jetten M.S.M."/>
            <person name="Mascher T."/>
            <person name="Medema M.H."/>
            <person name="Devos D.P."/>
            <person name="Kaster A.-K."/>
            <person name="Ovreas L."/>
            <person name="Rohde M."/>
            <person name="Galperin M.Y."/>
            <person name="Jogler C."/>
        </authorList>
    </citation>
    <scope>NUCLEOTIDE SEQUENCE [LARGE SCALE GENOMIC DNA]</scope>
    <source>
        <strain evidence="5 6">CA12</strain>
    </source>
</reference>
<dbReference type="InterPro" id="IPR013216">
    <property type="entry name" value="Methyltransf_11"/>
</dbReference>
<dbReference type="Proteomes" id="UP000318741">
    <property type="component" value="Chromosome"/>
</dbReference>
<accession>A0A517P9S2</accession>
<organism evidence="5 6">
    <name type="scientific">Alienimonas californiensis</name>
    <dbReference type="NCBI Taxonomy" id="2527989"/>
    <lineage>
        <taxon>Bacteria</taxon>
        <taxon>Pseudomonadati</taxon>
        <taxon>Planctomycetota</taxon>
        <taxon>Planctomycetia</taxon>
        <taxon>Planctomycetales</taxon>
        <taxon>Planctomycetaceae</taxon>
        <taxon>Alienimonas</taxon>
    </lineage>
</organism>
<feature type="domain" description="Methyltransferase type 11" evidence="4">
    <location>
        <begin position="105"/>
        <end position="215"/>
    </location>
</feature>
<dbReference type="InterPro" id="IPR029063">
    <property type="entry name" value="SAM-dependent_MTases_sf"/>
</dbReference>